<name>A0A6J6CHW8_9ZZZZ</name>
<dbReference type="AlphaFoldDB" id="A0A6J6CHW8"/>
<dbReference type="GO" id="GO:0005886">
    <property type="term" value="C:plasma membrane"/>
    <property type="evidence" value="ECO:0007669"/>
    <property type="project" value="TreeGrafter"/>
</dbReference>
<feature type="transmembrane region" description="Helical" evidence="1">
    <location>
        <begin position="254"/>
        <end position="275"/>
    </location>
</feature>
<dbReference type="PANTHER" id="PTHR34821">
    <property type="entry name" value="INNER MEMBRANE PROTEIN YDCZ"/>
    <property type="match status" value="1"/>
</dbReference>
<accession>A0A6J6CHW8</accession>
<evidence type="ECO:0000256" key="1">
    <source>
        <dbReference type="SAM" id="Phobius"/>
    </source>
</evidence>
<feature type="transmembrane region" description="Helical" evidence="1">
    <location>
        <begin position="78"/>
        <end position="95"/>
    </location>
</feature>
<evidence type="ECO:0000313" key="2">
    <source>
        <dbReference type="EMBL" id="CAB4550997.1"/>
    </source>
</evidence>
<dbReference type="PANTHER" id="PTHR34821:SF2">
    <property type="entry name" value="INNER MEMBRANE PROTEIN YDCZ"/>
    <property type="match status" value="1"/>
</dbReference>
<feature type="transmembrane region" description="Helical" evidence="1">
    <location>
        <begin position="166"/>
        <end position="186"/>
    </location>
</feature>
<feature type="transmembrane region" description="Helical" evidence="1">
    <location>
        <begin position="281"/>
        <end position="301"/>
    </location>
</feature>
<keyword evidence="1" id="KW-0812">Transmembrane</keyword>
<protein>
    <submittedName>
        <fullName evidence="2">Unannotated protein</fullName>
    </submittedName>
</protein>
<organism evidence="2">
    <name type="scientific">freshwater metagenome</name>
    <dbReference type="NCBI Taxonomy" id="449393"/>
    <lineage>
        <taxon>unclassified sequences</taxon>
        <taxon>metagenomes</taxon>
        <taxon>ecological metagenomes</taxon>
    </lineage>
</organism>
<keyword evidence="1" id="KW-0472">Membrane</keyword>
<proteinExistence type="predicted"/>
<dbReference type="Pfam" id="PF04657">
    <property type="entry name" value="DMT_YdcZ"/>
    <property type="match status" value="2"/>
</dbReference>
<gene>
    <name evidence="2" type="ORF">UFOPK1503_01052</name>
</gene>
<keyword evidence="1" id="KW-1133">Transmembrane helix</keyword>
<dbReference type="EMBL" id="CAEZST010000023">
    <property type="protein sequence ID" value="CAB4550997.1"/>
    <property type="molecule type" value="Genomic_DNA"/>
</dbReference>
<feature type="transmembrane region" description="Helical" evidence="1">
    <location>
        <begin position="229"/>
        <end position="247"/>
    </location>
</feature>
<dbReference type="InterPro" id="IPR006750">
    <property type="entry name" value="YdcZ"/>
</dbReference>
<sequence>MTKTSKLSAIAAAVIGGSFMAVQARVNSGLGAEIGSGIFAALTSFSIGLIIIGLVTFLSKTNRQELVESAKKISKSEIPAWLLLAGFFGGIFVIMQGVVAGVIGVALFSIGVVSGSAIAALVLDGNGLLGLTKRLIGPARLIGTALALGGLVVASDLANYSFNPLIILPFLAGVGIGFQQAMNGLFGKLAGSAVIPTFYNFVAGTVFIVIALLIVEGPFWPTSWPENPWLYLGGVVGVIFIFMQVVVLPKIGALSMGISMLVGQLTGSVLLDYLLPIADRAVTTSTLLGIALAMVGAVLVARR</sequence>
<feature type="transmembrane region" description="Helical" evidence="1">
    <location>
        <begin position="101"/>
        <end position="123"/>
    </location>
</feature>
<feature type="transmembrane region" description="Helical" evidence="1">
    <location>
        <begin position="135"/>
        <end position="154"/>
    </location>
</feature>
<feature type="transmembrane region" description="Helical" evidence="1">
    <location>
        <begin position="34"/>
        <end position="58"/>
    </location>
</feature>
<reference evidence="2" key="1">
    <citation type="submission" date="2020-05" db="EMBL/GenBank/DDBJ databases">
        <authorList>
            <person name="Chiriac C."/>
            <person name="Salcher M."/>
            <person name="Ghai R."/>
            <person name="Kavagutti S V."/>
        </authorList>
    </citation>
    <scope>NUCLEOTIDE SEQUENCE</scope>
</reference>
<feature type="transmembrane region" description="Helical" evidence="1">
    <location>
        <begin position="198"/>
        <end position="217"/>
    </location>
</feature>